<evidence type="ECO:0000313" key="4">
    <source>
        <dbReference type="EMBL" id="GAA1558717.1"/>
    </source>
</evidence>
<accession>A0ABP4NG46</accession>
<sequence length="503" mass="52332">MTPTSPETSHDPRTGLPTTTARPTSRAELERTMARAVAAAPTLSRAAPRDRARWLHTVADAVEGARGDLVRLADWETALGTTRLQGELTRTVAQIRFYADEAAAGYFLRVEHDTADGQTPSLTRVNVPLGPVAVFGASNFPFAFGVLGHDAASALAAGCPVVVKAHPAHLGVSGKLFGLARAALAAAGAPDGALGIVHGFETGVELVKHTDLAAVAFTGSQTGGMALWRLANERPVVIPVFAEMGTVNPVVVTPLGATRIEEVARGLVASFTLGHGQYCTKPGLVLAPKGSGLAARVAGELERLAPEPVMLTRRIADGVRSGVEAMRDAGATVAVQLGGDGPGWSAPAAVLEAPLAEVRAGSRLLEEVFGAVVAVAEYDAPEQVLATLTQLPGALAATLFAGPGEDPWAVRWLETLSGKVGRVVLDDWTTGAPLARAQQHGGPWPSTTQPTATSIGARALERFVRPVAFQGFRDELLPPVARRSNPWSIPCRVGGDWIRAGAS</sequence>
<dbReference type="InterPro" id="IPR050740">
    <property type="entry name" value="Aldehyde_DH_Superfamily"/>
</dbReference>
<feature type="domain" description="Aldehyde dehydrogenase" evidence="3">
    <location>
        <begin position="9"/>
        <end position="442"/>
    </location>
</feature>
<evidence type="ECO:0000259" key="3">
    <source>
        <dbReference type="Pfam" id="PF00171"/>
    </source>
</evidence>
<gene>
    <name evidence="4" type="ORF">GCM10009827_094640</name>
</gene>
<dbReference type="PANTHER" id="PTHR43353:SF3">
    <property type="entry name" value="ALDEHYDE DEHYDROGENASE-RELATED"/>
    <property type="match status" value="1"/>
</dbReference>
<dbReference type="SUPFAM" id="SSF53720">
    <property type="entry name" value="ALDH-like"/>
    <property type="match status" value="1"/>
</dbReference>
<reference evidence="5" key="1">
    <citation type="journal article" date="2019" name="Int. J. Syst. Evol. Microbiol.">
        <title>The Global Catalogue of Microorganisms (GCM) 10K type strain sequencing project: providing services to taxonomists for standard genome sequencing and annotation.</title>
        <authorList>
            <consortium name="The Broad Institute Genomics Platform"/>
            <consortium name="The Broad Institute Genome Sequencing Center for Infectious Disease"/>
            <person name="Wu L."/>
            <person name="Ma J."/>
        </authorList>
    </citation>
    <scope>NUCLEOTIDE SEQUENCE [LARGE SCALE GENOMIC DNA]</scope>
    <source>
        <strain evidence="5">JCM 15933</strain>
    </source>
</reference>
<dbReference type="InterPro" id="IPR016161">
    <property type="entry name" value="Ald_DH/histidinol_DH"/>
</dbReference>
<dbReference type="RefSeq" id="WP_344511294.1">
    <property type="nucleotide sequence ID" value="NZ_BAAAQD010000027.1"/>
</dbReference>
<comment type="caution">
    <text evidence="4">The sequence shown here is derived from an EMBL/GenBank/DDBJ whole genome shotgun (WGS) entry which is preliminary data.</text>
</comment>
<dbReference type="PANTHER" id="PTHR43353">
    <property type="entry name" value="SUCCINATE-SEMIALDEHYDE DEHYDROGENASE, MITOCHONDRIAL"/>
    <property type="match status" value="1"/>
</dbReference>
<evidence type="ECO:0000256" key="2">
    <source>
        <dbReference type="SAM" id="MobiDB-lite"/>
    </source>
</evidence>
<dbReference type="Gene3D" id="3.40.309.10">
    <property type="entry name" value="Aldehyde Dehydrogenase, Chain A, domain 2"/>
    <property type="match status" value="1"/>
</dbReference>
<dbReference type="Gene3D" id="3.40.605.10">
    <property type="entry name" value="Aldehyde Dehydrogenase, Chain A, domain 1"/>
    <property type="match status" value="1"/>
</dbReference>
<keyword evidence="5" id="KW-1185">Reference proteome</keyword>
<protein>
    <submittedName>
        <fullName evidence="4">Aldehyde dehydrogenase (NADP(+))</fullName>
    </submittedName>
</protein>
<evidence type="ECO:0000313" key="5">
    <source>
        <dbReference type="Proteomes" id="UP001501470"/>
    </source>
</evidence>
<dbReference type="Proteomes" id="UP001501470">
    <property type="component" value="Unassembled WGS sequence"/>
</dbReference>
<evidence type="ECO:0000256" key="1">
    <source>
        <dbReference type="ARBA" id="ARBA00023002"/>
    </source>
</evidence>
<dbReference type="InterPro" id="IPR016163">
    <property type="entry name" value="Ald_DH_C"/>
</dbReference>
<organism evidence="4 5">
    <name type="scientific">Dactylosporangium maewongense</name>
    <dbReference type="NCBI Taxonomy" id="634393"/>
    <lineage>
        <taxon>Bacteria</taxon>
        <taxon>Bacillati</taxon>
        <taxon>Actinomycetota</taxon>
        <taxon>Actinomycetes</taxon>
        <taxon>Micromonosporales</taxon>
        <taxon>Micromonosporaceae</taxon>
        <taxon>Dactylosporangium</taxon>
    </lineage>
</organism>
<keyword evidence="1" id="KW-0560">Oxidoreductase</keyword>
<dbReference type="InterPro" id="IPR015590">
    <property type="entry name" value="Aldehyde_DH_dom"/>
</dbReference>
<name>A0ABP4NG46_9ACTN</name>
<proteinExistence type="predicted"/>
<dbReference type="InterPro" id="IPR016162">
    <property type="entry name" value="Ald_DH_N"/>
</dbReference>
<dbReference type="EMBL" id="BAAAQD010000027">
    <property type="protein sequence ID" value="GAA1558717.1"/>
    <property type="molecule type" value="Genomic_DNA"/>
</dbReference>
<feature type="region of interest" description="Disordered" evidence="2">
    <location>
        <begin position="1"/>
        <end position="26"/>
    </location>
</feature>
<dbReference type="Pfam" id="PF00171">
    <property type="entry name" value="Aldedh"/>
    <property type="match status" value="1"/>
</dbReference>